<keyword evidence="3" id="KW-0808">Transferase</keyword>
<evidence type="ECO:0000256" key="4">
    <source>
        <dbReference type="ARBA" id="ARBA00022898"/>
    </source>
</evidence>
<evidence type="ECO:0000313" key="6">
    <source>
        <dbReference type="EMBL" id="SVB27872.1"/>
    </source>
</evidence>
<dbReference type="PANTHER" id="PTHR21152">
    <property type="entry name" value="AMINOTRANSFERASE CLASS V"/>
    <property type="match status" value="1"/>
</dbReference>
<dbReference type="InterPro" id="IPR015421">
    <property type="entry name" value="PyrdxlP-dep_Trfase_major"/>
</dbReference>
<sequence>MSDRPDLHLFTPGPTGSTPEVIEATGRPVVPHYGERFVTVYNRCIDLFKIVFQTENDLFLIIGPGTAALDASLSSALPDGARVLVPGGGWFGRRMADMCRAHRADVDFVEFPLDEAIDPEVVRRRLETADVPYDAVAWVHHETSTGVLNPMEPVAKAAKEQGALTIVDAVASLGGVDLPVDTWGIDLCVSVTNKCLAAPPGISAVSVSSAAWEAIDSNPSSR</sequence>
<keyword evidence="2" id="KW-0032">Aminotransferase</keyword>
<dbReference type="AlphaFoldDB" id="A0A382CPY0"/>
<dbReference type="GO" id="GO:0008453">
    <property type="term" value="F:alanine-glyoxylate transaminase activity"/>
    <property type="evidence" value="ECO:0007669"/>
    <property type="project" value="TreeGrafter"/>
</dbReference>
<dbReference type="GO" id="GO:0019265">
    <property type="term" value="P:glycine biosynthetic process, by transamination of glyoxylate"/>
    <property type="evidence" value="ECO:0007669"/>
    <property type="project" value="TreeGrafter"/>
</dbReference>
<dbReference type="PANTHER" id="PTHR21152:SF24">
    <property type="entry name" value="ALANINE--GLYOXYLATE AMINOTRANSFERASE 1"/>
    <property type="match status" value="1"/>
</dbReference>
<dbReference type="Gene3D" id="3.40.640.10">
    <property type="entry name" value="Type I PLP-dependent aspartate aminotransferase-like (Major domain)"/>
    <property type="match status" value="1"/>
</dbReference>
<gene>
    <name evidence="6" type="ORF">METZ01_LOCUS180726</name>
</gene>
<dbReference type="SUPFAM" id="SSF53383">
    <property type="entry name" value="PLP-dependent transferases"/>
    <property type="match status" value="1"/>
</dbReference>
<evidence type="ECO:0000259" key="5">
    <source>
        <dbReference type="Pfam" id="PF00266"/>
    </source>
</evidence>
<reference evidence="6" key="1">
    <citation type="submission" date="2018-05" db="EMBL/GenBank/DDBJ databases">
        <authorList>
            <person name="Lanie J.A."/>
            <person name="Ng W.-L."/>
            <person name="Kazmierczak K.M."/>
            <person name="Andrzejewski T.M."/>
            <person name="Davidsen T.M."/>
            <person name="Wayne K.J."/>
            <person name="Tettelin H."/>
            <person name="Glass J.I."/>
            <person name="Rusch D."/>
            <person name="Podicherti R."/>
            <person name="Tsui H.-C.T."/>
            <person name="Winkler M.E."/>
        </authorList>
    </citation>
    <scope>NUCLEOTIDE SEQUENCE</scope>
</reference>
<dbReference type="EMBL" id="UINC01035451">
    <property type="protein sequence ID" value="SVB27872.1"/>
    <property type="molecule type" value="Genomic_DNA"/>
</dbReference>
<name>A0A382CPY0_9ZZZZ</name>
<dbReference type="GO" id="GO:0004760">
    <property type="term" value="F:L-serine-pyruvate transaminase activity"/>
    <property type="evidence" value="ECO:0007669"/>
    <property type="project" value="TreeGrafter"/>
</dbReference>
<accession>A0A382CPY0</accession>
<dbReference type="GO" id="GO:0005777">
    <property type="term" value="C:peroxisome"/>
    <property type="evidence" value="ECO:0007669"/>
    <property type="project" value="TreeGrafter"/>
</dbReference>
<evidence type="ECO:0000256" key="1">
    <source>
        <dbReference type="ARBA" id="ARBA00001933"/>
    </source>
</evidence>
<comment type="cofactor">
    <cofactor evidence="1">
        <name>pyridoxal 5'-phosphate</name>
        <dbReference type="ChEBI" id="CHEBI:597326"/>
    </cofactor>
</comment>
<protein>
    <recommendedName>
        <fullName evidence="5">Aminotransferase class V domain-containing protein</fullName>
    </recommendedName>
</protein>
<organism evidence="6">
    <name type="scientific">marine metagenome</name>
    <dbReference type="NCBI Taxonomy" id="408172"/>
    <lineage>
        <taxon>unclassified sequences</taxon>
        <taxon>metagenomes</taxon>
        <taxon>ecological metagenomes</taxon>
    </lineage>
</organism>
<feature type="domain" description="Aminotransferase class V" evidence="5">
    <location>
        <begin position="30"/>
        <end position="215"/>
    </location>
</feature>
<dbReference type="Pfam" id="PF00266">
    <property type="entry name" value="Aminotran_5"/>
    <property type="match status" value="1"/>
</dbReference>
<dbReference type="InterPro" id="IPR000192">
    <property type="entry name" value="Aminotrans_V_dom"/>
</dbReference>
<keyword evidence="4" id="KW-0663">Pyridoxal phosphate</keyword>
<evidence type="ECO:0000256" key="3">
    <source>
        <dbReference type="ARBA" id="ARBA00022679"/>
    </source>
</evidence>
<dbReference type="InterPro" id="IPR015424">
    <property type="entry name" value="PyrdxlP-dep_Trfase"/>
</dbReference>
<feature type="non-terminal residue" evidence="6">
    <location>
        <position position="222"/>
    </location>
</feature>
<evidence type="ECO:0000256" key="2">
    <source>
        <dbReference type="ARBA" id="ARBA00022576"/>
    </source>
</evidence>
<proteinExistence type="predicted"/>